<dbReference type="GO" id="GO:0030170">
    <property type="term" value="F:pyridoxal phosphate binding"/>
    <property type="evidence" value="ECO:0007669"/>
    <property type="project" value="InterPro"/>
</dbReference>
<protein>
    <submittedName>
        <fullName evidence="4">SPOSA6832_02875-mRNA-1:cds</fullName>
    </submittedName>
</protein>
<dbReference type="PRINTS" id="PR00753">
    <property type="entry name" value="ACCSYNTHASE"/>
</dbReference>
<dbReference type="InterPro" id="IPR004839">
    <property type="entry name" value="Aminotransferase_I/II_large"/>
</dbReference>
<name>A0A0D6EMJ2_SPOSA</name>
<sequence>MDAQSIPMLSSLPVLSSRGQRALARPPLLRCSLFENQFAGCNPTGYINLGVAENSLCVDWLTEYFEKNFKLEYHDFTYGTSLSGSVRLFAALRHLFDTHFKARTPVLREHVVAGSGCGSVIDLLVSVLADEGDGILVSTPHYNGFTFGFSCRNGVEAVGVRLEEGKEASVEALEAYEHALRECDAKGQKIRAVMLCNPHNPLGELCPICALSTFETADTSVARPFTSILSIDPLVEAGCSPSRIHVIYGCSKDFSANGLRLGVLVTQANPQLHTAMESSCLLMKISSASDVLWSSLLLDPGALPTYLELNRARLAGAYRIATGFLDLHGIAYRPSNAGHFIWIDLRRFLPARSEAGEVLEDGVAREEELANRFLRHGVNVARGTAYSHPVPGFFRLTFTLRPDYFKVGLERFEQALALAPLTKSELAEGAEDQEVGTVGKGLMKVDLATKAGVRCV</sequence>
<keyword evidence="2" id="KW-0663">Pyridoxal phosphate</keyword>
<dbReference type="PANTHER" id="PTHR43795:SF39">
    <property type="entry name" value="AMINOTRANSFERASE CLASS I_CLASSII DOMAIN-CONTAINING PROTEIN"/>
    <property type="match status" value="1"/>
</dbReference>
<dbReference type="CDD" id="cd00609">
    <property type="entry name" value="AAT_like"/>
    <property type="match status" value="1"/>
</dbReference>
<keyword evidence="5" id="KW-1185">Reference proteome</keyword>
<gene>
    <name evidence="4" type="primary">SPOSA6832_02875</name>
</gene>
<dbReference type="OrthoDB" id="7042322at2759"/>
<feature type="domain" description="Aminotransferase class I/classII large" evidence="3">
    <location>
        <begin position="80"/>
        <end position="411"/>
    </location>
</feature>
<dbReference type="Pfam" id="PF00155">
    <property type="entry name" value="Aminotran_1_2"/>
    <property type="match status" value="1"/>
</dbReference>
<evidence type="ECO:0000259" key="3">
    <source>
        <dbReference type="Pfam" id="PF00155"/>
    </source>
</evidence>
<dbReference type="PANTHER" id="PTHR43795">
    <property type="entry name" value="BIFUNCTIONAL ASPARTATE AMINOTRANSFERASE AND GLUTAMATE/ASPARTATE-PREPHENATE AMINOTRANSFERASE-RELATED"/>
    <property type="match status" value="1"/>
</dbReference>
<dbReference type="AlphaFoldDB" id="A0A0D6EMJ2"/>
<feature type="non-terminal residue" evidence="4">
    <location>
        <position position="1"/>
    </location>
</feature>
<dbReference type="Proteomes" id="UP000243876">
    <property type="component" value="Unassembled WGS sequence"/>
</dbReference>
<dbReference type="EMBL" id="CENE01000012">
    <property type="protein sequence ID" value="CEQ41164.1"/>
    <property type="molecule type" value="Genomic_DNA"/>
</dbReference>
<dbReference type="GO" id="GO:0006520">
    <property type="term" value="P:amino acid metabolic process"/>
    <property type="evidence" value="ECO:0007669"/>
    <property type="project" value="TreeGrafter"/>
</dbReference>
<dbReference type="PROSITE" id="PS00105">
    <property type="entry name" value="AA_TRANSFER_CLASS_1"/>
    <property type="match status" value="1"/>
</dbReference>
<reference evidence="5" key="1">
    <citation type="submission" date="2015-02" db="EMBL/GenBank/DDBJ databases">
        <authorList>
            <person name="Gon?alves P."/>
        </authorList>
    </citation>
    <scope>NUCLEOTIDE SEQUENCE [LARGE SCALE GENOMIC DNA]</scope>
</reference>
<evidence type="ECO:0000313" key="5">
    <source>
        <dbReference type="Proteomes" id="UP000243876"/>
    </source>
</evidence>
<dbReference type="GO" id="GO:0008483">
    <property type="term" value="F:transaminase activity"/>
    <property type="evidence" value="ECO:0007669"/>
    <property type="project" value="TreeGrafter"/>
</dbReference>
<dbReference type="Gene3D" id="3.40.640.10">
    <property type="entry name" value="Type I PLP-dependent aspartate aminotransferase-like (Major domain)"/>
    <property type="match status" value="2"/>
</dbReference>
<evidence type="ECO:0000256" key="1">
    <source>
        <dbReference type="ARBA" id="ARBA00007441"/>
    </source>
</evidence>
<dbReference type="InterPro" id="IPR015421">
    <property type="entry name" value="PyrdxlP-dep_Trfase_major"/>
</dbReference>
<dbReference type="InterPro" id="IPR015424">
    <property type="entry name" value="PyrdxlP-dep_Trfase"/>
</dbReference>
<dbReference type="InterPro" id="IPR004838">
    <property type="entry name" value="NHTrfase_class1_PyrdxlP-BS"/>
</dbReference>
<evidence type="ECO:0000256" key="2">
    <source>
        <dbReference type="ARBA" id="ARBA00022898"/>
    </source>
</evidence>
<dbReference type="InterPro" id="IPR050478">
    <property type="entry name" value="Ethylene_sulfur-biosynth"/>
</dbReference>
<evidence type="ECO:0000313" key="4">
    <source>
        <dbReference type="EMBL" id="CEQ41164.1"/>
    </source>
</evidence>
<dbReference type="Gene3D" id="3.90.1150.10">
    <property type="entry name" value="Aspartate Aminotransferase, domain 1"/>
    <property type="match status" value="2"/>
</dbReference>
<accession>A0A0D6EMJ2</accession>
<organism evidence="4 5">
    <name type="scientific">Sporidiobolus salmonicolor</name>
    <name type="common">Yeast-like fungus</name>
    <name type="synonym">Sporobolomyces salmonicolor</name>
    <dbReference type="NCBI Taxonomy" id="5005"/>
    <lineage>
        <taxon>Eukaryota</taxon>
        <taxon>Fungi</taxon>
        <taxon>Dikarya</taxon>
        <taxon>Basidiomycota</taxon>
        <taxon>Pucciniomycotina</taxon>
        <taxon>Microbotryomycetes</taxon>
        <taxon>Sporidiobolales</taxon>
        <taxon>Sporidiobolaceae</taxon>
        <taxon>Sporobolomyces</taxon>
    </lineage>
</organism>
<dbReference type="InterPro" id="IPR015422">
    <property type="entry name" value="PyrdxlP-dep_Trfase_small"/>
</dbReference>
<dbReference type="SUPFAM" id="SSF53383">
    <property type="entry name" value="PLP-dependent transferases"/>
    <property type="match status" value="1"/>
</dbReference>
<proteinExistence type="inferred from homology"/>
<comment type="similarity">
    <text evidence="1">Belongs to the class-I pyridoxal-phosphate-dependent aminotransferase family.</text>
</comment>